<keyword evidence="5" id="KW-1185">Reference proteome</keyword>
<evidence type="ECO:0000313" key="5">
    <source>
        <dbReference type="Proteomes" id="UP000092950"/>
    </source>
</evidence>
<dbReference type="KEGG" id="bpdz:BBN53_01970"/>
<dbReference type="AlphaFoldDB" id="A0A0J6BZ91"/>
<dbReference type="RefSeq" id="WP_043210086.1">
    <property type="nucleotide sequence ID" value="NZ_CAJGUP010000228.1"/>
</dbReference>
<dbReference type="EMBL" id="CYTV01000003">
    <property type="protein sequence ID" value="CUI58930.1"/>
    <property type="molecule type" value="Genomic_DNA"/>
</dbReference>
<comment type="subunit">
    <text evidence="1">Forms a complex composed of PxpA, PxpB and PxpC.</text>
</comment>
<dbReference type="Pfam" id="PF03746">
    <property type="entry name" value="LamB_YcsF"/>
    <property type="match status" value="1"/>
</dbReference>
<dbReference type="Gene3D" id="3.20.20.370">
    <property type="entry name" value="Glycoside hydrolase/deacetylase"/>
    <property type="match status" value="1"/>
</dbReference>
<dbReference type="EC" id="3.5.2.9" evidence="1"/>
<dbReference type="NCBIfam" id="NF003816">
    <property type="entry name" value="PRK05406.1-5"/>
    <property type="match status" value="1"/>
</dbReference>
<accession>A0A0J6BZ91</accession>
<name>A0A0J6BZ91_9BORD</name>
<organism evidence="3 4">
    <name type="scientific">Bordetella pseudohinzii</name>
    <dbReference type="NCBI Taxonomy" id="1331258"/>
    <lineage>
        <taxon>Bacteria</taxon>
        <taxon>Pseudomonadati</taxon>
        <taxon>Pseudomonadota</taxon>
        <taxon>Betaproteobacteria</taxon>
        <taxon>Burkholderiales</taxon>
        <taxon>Alcaligenaceae</taxon>
        <taxon>Bordetella</taxon>
    </lineage>
</organism>
<evidence type="ECO:0000313" key="3">
    <source>
        <dbReference type="EMBL" id="CUI58930.1"/>
    </source>
</evidence>
<protein>
    <recommendedName>
        <fullName evidence="1">5-oxoprolinase subunit A</fullName>
        <shortName evidence="1">5-OPase subunit A</shortName>
        <ecNumber evidence="1">3.5.2.9</ecNumber>
    </recommendedName>
    <alternativeName>
        <fullName evidence="1">5-oxoprolinase (ATP-hydrolyzing) subunit A</fullName>
    </alternativeName>
</protein>
<dbReference type="Proteomes" id="UP000092950">
    <property type="component" value="Chromosome"/>
</dbReference>
<comment type="function">
    <text evidence="1">Catalyzes the cleavage of 5-oxoproline to form L-glutamate coupled to the hydrolysis of ATP to ADP and inorganic phosphate.</text>
</comment>
<keyword evidence="1" id="KW-0547">Nucleotide-binding</keyword>
<dbReference type="GO" id="GO:0017168">
    <property type="term" value="F:5-oxoprolinase (ATP-hydrolyzing) activity"/>
    <property type="evidence" value="ECO:0007669"/>
    <property type="project" value="UniProtKB-UniRule"/>
</dbReference>
<evidence type="ECO:0000256" key="1">
    <source>
        <dbReference type="HAMAP-Rule" id="MF_00691"/>
    </source>
</evidence>
<evidence type="ECO:0000313" key="4">
    <source>
        <dbReference type="Proteomes" id="UP000053096"/>
    </source>
</evidence>
<dbReference type="InterPro" id="IPR005501">
    <property type="entry name" value="LamB/YcsF/PxpA-like"/>
</dbReference>
<proteinExistence type="inferred from homology"/>
<dbReference type="EMBL" id="CP016440">
    <property type="protein sequence ID" value="ANY14762.1"/>
    <property type="molecule type" value="Genomic_DNA"/>
</dbReference>
<dbReference type="Proteomes" id="UP000053096">
    <property type="component" value="Unassembled WGS sequence"/>
</dbReference>
<reference evidence="3 4" key="1">
    <citation type="submission" date="2015-09" db="EMBL/GenBank/DDBJ databases">
        <authorList>
            <person name="Jackson K.R."/>
            <person name="Lunt B.L."/>
            <person name="Fisher J.N.B."/>
            <person name="Gardner A.V."/>
            <person name="Bailey M.E."/>
            <person name="Deus L.M."/>
            <person name="Earl A.S."/>
            <person name="Gibby P.D."/>
            <person name="Hartmann K.A."/>
            <person name="Liu J.E."/>
            <person name="Manci A.M."/>
            <person name="Nielsen D.A."/>
            <person name="Solomon M.B."/>
            <person name="Breakwell D.P."/>
            <person name="Burnett S.H."/>
            <person name="Grose J.H."/>
        </authorList>
    </citation>
    <scope>NUCLEOTIDE SEQUENCE [LARGE SCALE GENOMIC DNA]</scope>
    <source>
        <strain evidence="3 4">2789STDY5608636</strain>
    </source>
</reference>
<sequence>MSKTLDLNCDMGESYGAWPMGNDAGVLPLVSSANIACGFHGGDPGTMRKTVALALANGVAIGAHPSLPDLGGFGRRVMQISAQEAYDMVVYQVGALAGVAASQGARLHHVKAHGALYNMAAKDAALARAICTAVRDVDRQLILYGLAGSHWISEARALGLPAAQEVFADRSYQDDGSLTPRTQPGAMITDADQAVAQVLQMVQQGSVISVSGKTVPLAADTLCIHGDQPNAVPFAGAIRQALRAAGIAVGAPRA</sequence>
<keyword evidence="1" id="KW-0067">ATP-binding</keyword>
<evidence type="ECO:0000313" key="2">
    <source>
        <dbReference type="EMBL" id="ANY14762.1"/>
    </source>
</evidence>
<gene>
    <name evidence="1" type="primary">pxpA</name>
    <name evidence="2" type="ORF">BBN53_01970</name>
    <name evidence="3" type="ORF">ERS370011_01254</name>
</gene>
<comment type="similarity">
    <text evidence="1">Belongs to the LamB/PxpA family.</text>
</comment>
<dbReference type="GO" id="GO:0005524">
    <property type="term" value="F:ATP binding"/>
    <property type="evidence" value="ECO:0007669"/>
    <property type="project" value="UniProtKB-UniRule"/>
</dbReference>
<dbReference type="SUPFAM" id="SSF88713">
    <property type="entry name" value="Glycoside hydrolase/deacetylase"/>
    <property type="match status" value="1"/>
</dbReference>
<dbReference type="PANTHER" id="PTHR30292:SF0">
    <property type="entry name" value="5-OXOPROLINASE SUBUNIT A"/>
    <property type="match status" value="1"/>
</dbReference>
<dbReference type="InterPro" id="IPR011330">
    <property type="entry name" value="Glyco_hydro/deAcase_b/a-brl"/>
</dbReference>
<dbReference type="HAMAP" id="MF_00691">
    <property type="entry name" value="PxpA"/>
    <property type="match status" value="1"/>
</dbReference>
<reference evidence="2 5" key="2">
    <citation type="submission" date="2016-07" db="EMBL/GenBank/DDBJ databases">
        <title>Complete genome sequences of Bordetella pseudohinzii.</title>
        <authorList>
            <person name="Spilker T."/>
            <person name="Darrah R."/>
            <person name="LiPuma J.J."/>
        </authorList>
    </citation>
    <scope>NUCLEOTIDE SEQUENCE [LARGE SCALE GENOMIC DNA]</scope>
    <source>
        <strain evidence="2 5">HI4681</strain>
    </source>
</reference>
<dbReference type="GO" id="GO:0005975">
    <property type="term" value="P:carbohydrate metabolic process"/>
    <property type="evidence" value="ECO:0007669"/>
    <property type="project" value="InterPro"/>
</dbReference>
<comment type="catalytic activity">
    <reaction evidence="1">
        <text>5-oxo-L-proline + ATP + 2 H2O = L-glutamate + ADP + phosphate + H(+)</text>
        <dbReference type="Rhea" id="RHEA:10348"/>
        <dbReference type="ChEBI" id="CHEBI:15377"/>
        <dbReference type="ChEBI" id="CHEBI:15378"/>
        <dbReference type="ChEBI" id="CHEBI:29985"/>
        <dbReference type="ChEBI" id="CHEBI:30616"/>
        <dbReference type="ChEBI" id="CHEBI:43474"/>
        <dbReference type="ChEBI" id="CHEBI:58402"/>
        <dbReference type="ChEBI" id="CHEBI:456216"/>
        <dbReference type="EC" id="3.5.2.9"/>
    </reaction>
</comment>
<dbReference type="PANTHER" id="PTHR30292">
    <property type="entry name" value="UNCHARACTERIZED PROTEIN YBGL-RELATED"/>
    <property type="match status" value="1"/>
</dbReference>
<keyword evidence="1" id="KW-0378">Hydrolase</keyword>
<dbReference type="CDD" id="cd10787">
    <property type="entry name" value="LamB_YcsF_like"/>
    <property type="match status" value="1"/>
</dbReference>
<accession>A0A0M7DY54</accession>
<dbReference type="OrthoDB" id="9773478at2"/>
<dbReference type="NCBIfam" id="NF003814">
    <property type="entry name" value="PRK05406.1-3"/>
    <property type="match status" value="1"/>
</dbReference>